<evidence type="ECO:0000313" key="6">
    <source>
        <dbReference type="Proteomes" id="UP000318017"/>
    </source>
</evidence>
<dbReference type="Pfam" id="PF00144">
    <property type="entry name" value="Beta-lactamase"/>
    <property type="match status" value="1"/>
</dbReference>
<protein>
    <submittedName>
        <fullName evidence="5">Esterase EstB</fullName>
        <ecNumber evidence="5">3.1.1.-</ecNumber>
    </submittedName>
</protein>
<dbReference type="InterPro" id="IPR012338">
    <property type="entry name" value="Beta-lactam/transpept-like"/>
</dbReference>
<dbReference type="Gene3D" id="3.40.710.10">
    <property type="entry name" value="DD-peptidase/beta-lactamase superfamily"/>
    <property type="match status" value="1"/>
</dbReference>
<dbReference type="Gene3D" id="3.90.1150.140">
    <property type="match status" value="1"/>
</dbReference>
<proteinExistence type="predicted"/>
<dbReference type="EC" id="3.1.1.-" evidence="5"/>
<dbReference type="Pfam" id="PF20732">
    <property type="entry name" value="NamZ_C"/>
    <property type="match status" value="1"/>
</dbReference>
<organism evidence="5 6">
    <name type="scientific">Aureliella helgolandensis</name>
    <dbReference type="NCBI Taxonomy" id="2527968"/>
    <lineage>
        <taxon>Bacteria</taxon>
        <taxon>Pseudomonadati</taxon>
        <taxon>Planctomycetota</taxon>
        <taxon>Planctomycetia</taxon>
        <taxon>Pirellulales</taxon>
        <taxon>Pirellulaceae</taxon>
        <taxon>Aureliella</taxon>
    </lineage>
</organism>
<dbReference type="KEGG" id="ahel:Q31a_28950"/>
<feature type="domain" description="Peptidoglycan beta-N-acetylmuramidase NamZ N-terminal" evidence="3">
    <location>
        <begin position="432"/>
        <end position="631"/>
    </location>
</feature>
<dbReference type="InterPro" id="IPR008302">
    <property type="entry name" value="NamZ"/>
</dbReference>
<evidence type="ECO:0000313" key="5">
    <source>
        <dbReference type="EMBL" id="QDV24575.1"/>
    </source>
</evidence>
<evidence type="ECO:0000256" key="1">
    <source>
        <dbReference type="SAM" id="SignalP"/>
    </source>
</evidence>
<accession>A0A518G7L5</accession>
<dbReference type="PANTHER" id="PTHR42915">
    <property type="entry name" value="HYPOTHETICAL 460 KDA PROTEIN IN FEUA-SIGW INTERGENIC REGION [PRECURSOR]"/>
    <property type="match status" value="1"/>
</dbReference>
<dbReference type="RefSeq" id="WP_145078356.1">
    <property type="nucleotide sequence ID" value="NZ_CP036298.1"/>
</dbReference>
<dbReference type="InterPro" id="IPR048502">
    <property type="entry name" value="NamZ_N"/>
</dbReference>
<keyword evidence="6" id="KW-1185">Reference proteome</keyword>
<dbReference type="InterPro" id="IPR001466">
    <property type="entry name" value="Beta-lactam-related"/>
</dbReference>
<dbReference type="AlphaFoldDB" id="A0A518G7L5"/>
<evidence type="ECO:0000259" key="3">
    <source>
        <dbReference type="Pfam" id="PF07075"/>
    </source>
</evidence>
<evidence type="ECO:0000259" key="2">
    <source>
        <dbReference type="Pfam" id="PF00144"/>
    </source>
</evidence>
<dbReference type="Proteomes" id="UP000318017">
    <property type="component" value="Chromosome"/>
</dbReference>
<dbReference type="SUPFAM" id="SSF56601">
    <property type="entry name" value="beta-lactamase/transpeptidase-like"/>
    <property type="match status" value="1"/>
</dbReference>
<feature type="domain" description="Beta-lactamase-related" evidence="2">
    <location>
        <begin position="48"/>
        <end position="378"/>
    </location>
</feature>
<keyword evidence="1" id="KW-0732">Signal</keyword>
<sequence length="792" mass="86119" precursor="true">MSILPRYCLLFLFFVSQCLCSTLGLAETLPLVSPSEVGLDGDALVGIEAIVEEGIENKKMPGCVVCVGRHGKIAYLEAFGNKQVEPSQVSMTTDTVFDMASITKPVATATSVMKLVEQGKIRLGAKVVEYFPEFAPNGKDDITVKDLLIHQSGLIPDNSLKDYLDGPELAWQRICDLGLVAPVGTTFKYSDVNFIVLAKLVEKVSGKDINEFSQENLFTPLGMSESGYLPRAELQSRAAPTEERDGAWMQGQVHDPRAHALGGVAGHAGLFSTAQDLAIYAQMMLQDGSYSTSEDQTVRVLSPLTVATMTRGYAVSSGVRGLGWDKKTGYSSNRGDLLTEAAFGHGGFTGTVLWIDPELDLFFIFLSNRVHPTGSGSVNHLAGSIVNLVAGAITDVESTSQAAAGKSNLVETLTGLDVLQRDQFSQLAGQRVGLITNHTGRNRSGESIVQLFHKAEQVNLAALFSPEHGFEGKLDVERIGDAADATTGLTIHSLYGETRKPTEAMVKDLDVLVFDIQDIGTRFYTYISTMGEAMRAASEYGKRFVVLDRPNPINGVQTAGPMLDAGYESFVGFHHLPVRHGMTIGEIAQMLKSELELDVDLQVIGCEQWNRQDYWEATNLTWVNPSPNMRSLVQALLYPGVGLLEMTNVSVGRGTDTPFEVLGAPWIRGQELAQALNSNSIPGVVFVPIEFRPESSKYEGELCSGVNILITDRDAVDPLRIGIELACQLRHAYPEEWETKNLNRLLGNRVVTDAIIAGTGVEQVMTLAAEGLESFEARRRTFLLYPLDAEGN</sequence>
<feature type="domain" description="Peptidoglycan beta-N-acetylmuramidase NamZ C-terminal" evidence="4">
    <location>
        <begin position="636"/>
        <end position="785"/>
    </location>
</feature>
<reference evidence="5 6" key="1">
    <citation type="submission" date="2019-02" db="EMBL/GenBank/DDBJ databases">
        <title>Deep-cultivation of Planctomycetes and their phenomic and genomic characterization uncovers novel biology.</title>
        <authorList>
            <person name="Wiegand S."/>
            <person name="Jogler M."/>
            <person name="Boedeker C."/>
            <person name="Pinto D."/>
            <person name="Vollmers J."/>
            <person name="Rivas-Marin E."/>
            <person name="Kohn T."/>
            <person name="Peeters S.H."/>
            <person name="Heuer A."/>
            <person name="Rast P."/>
            <person name="Oberbeckmann S."/>
            <person name="Bunk B."/>
            <person name="Jeske O."/>
            <person name="Meyerdierks A."/>
            <person name="Storesund J.E."/>
            <person name="Kallscheuer N."/>
            <person name="Luecker S."/>
            <person name="Lage O.M."/>
            <person name="Pohl T."/>
            <person name="Merkel B.J."/>
            <person name="Hornburger P."/>
            <person name="Mueller R.-W."/>
            <person name="Bruemmer F."/>
            <person name="Labrenz M."/>
            <person name="Spormann A.M."/>
            <person name="Op den Camp H."/>
            <person name="Overmann J."/>
            <person name="Amann R."/>
            <person name="Jetten M.S.M."/>
            <person name="Mascher T."/>
            <person name="Medema M.H."/>
            <person name="Devos D.P."/>
            <person name="Kaster A.-K."/>
            <person name="Ovreas L."/>
            <person name="Rohde M."/>
            <person name="Galperin M.Y."/>
            <person name="Jogler C."/>
        </authorList>
    </citation>
    <scope>NUCLEOTIDE SEQUENCE [LARGE SCALE GENOMIC DNA]</scope>
    <source>
        <strain evidence="5 6">Q31a</strain>
    </source>
</reference>
<keyword evidence="5" id="KW-0378">Hydrolase</keyword>
<gene>
    <name evidence="5" type="primary">estB_3</name>
    <name evidence="5" type="ORF">Q31a_28950</name>
</gene>
<dbReference type="Gene3D" id="3.40.50.12170">
    <property type="entry name" value="Uncharacterised protein PF07075, DUF1343"/>
    <property type="match status" value="1"/>
</dbReference>
<name>A0A518G7L5_9BACT</name>
<dbReference type="PANTHER" id="PTHR42915:SF1">
    <property type="entry name" value="PEPTIDOGLYCAN BETA-N-ACETYLMURAMIDASE NAMZ"/>
    <property type="match status" value="1"/>
</dbReference>
<dbReference type="InterPro" id="IPR048503">
    <property type="entry name" value="NamZ_C"/>
</dbReference>
<dbReference type="OrthoDB" id="9801061at2"/>
<feature type="chain" id="PRO_5022165965" evidence="1">
    <location>
        <begin position="27"/>
        <end position="792"/>
    </location>
</feature>
<feature type="signal peptide" evidence="1">
    <location>
        <begin position="1"/>
        <end position="26"/>
    </location>
</feature>
<dbReference type="Pfam" id="PF07075">
    <property type="entry name" value="NamZ_N"/>
    <property type="match status" value="1"/>
</dbReference>
<dbReference type="GO" id="GO:0033922">
    <property type="term" value="F:peptidoglycan beta-N-acetylmuramidase activity"/>
    <property type="evidence" value="ECO:0007669"/>
    <property type="project" value="InterPro"/>
</dbReference>
<dbReference type="EMBL" id="CP036298">
    <property type="protein sequence ID" value="QDV24575.1"/>
    <property type="molecule type" value="Genomic_DNA"/>
</dbReference>
<evidence type="ECO:0000259" key="4">
    <source>
        <dbReference type="Pfam" id="PF20732"/>
    </source>
</evidence>